<accession>A0A2J7ZQ81</accession>
<dbReference type="Pfam" id="PF26026">
    <property type="entry name" value="RNA_hel_CTD"/>
    <property type="match status" value="1"/>
</dbReference>
<dbReference type="Gene3D" id="3.40.50.300">
    <property type="entry name" value="P-loop containing nucleotide triphosphate hydrolases"/>
    <property type="match status" value="1"/>
</dbReference>
<name>A0A2J7ZQ81_9CHLO</name>
<keyword evidence="1" id="KW-0378">Hydrolase</keyword>
<sequence>MLLASDKVLGAAGGRGNLRVLPLHGSLSSADQTKVFARPPKGCFKVVLSTNVAETSITIDDVTVVVDSGRVKEMSHDPERGILRLQVHGGTEEAVSDARDVKFFDRERGRTFIHPGSVCFTVGKFESGWLVYTQMTETSRLFVREASMVPVYAMLLFGGEISVDHGGGMLRLDNWAEFKTAANVGVMVRELRSEMDRLLGAKIDDPELELGTNRIVAAVEQLLSTDGF</sequence>
<dbReference type="AlphaFoldDB" id="A0A2J7ZQ81"/>
<dbReference type="OrthoDB" id="5600252at2759"/>
<protein>
    <recommendedName>
        <fullName evidence="4">Helicase C-terminal domain-containing protein</fullName>
    </recommendedName>
</protein>
<dbReference type="Proteomes" id="UP000236333">
    <property type="component" value="Unassembled WGS sequence"/>
</dbReference>
<dbReference type="InterPro" id="IPR011709">
    <property type="entry name" value="DEAD-box_helicase_OB_fold"/>
</dbReference>
<proteinExistence type="inferred from homology"/>
<organism evidence="5 6">
    <name type="scientific">Tetrabaena socialis</name>
    <dbReference type="NCBI Taxonomy" id="47790"/>
    <lineage>
        <taxon>Eukaryota</taxon>
        <taxon>Viridiplantae</taxon>
        <taxon>Chlorophyta</taxon>
        <taxon>core chlorophytes</taxon>
        <taxon>Chlorophyceae</taxon>
        <taxon>CS clade</taxon>
        <taxon>Chlamydomonadales</taxon>
        <taxon>Tetrabaenaceae</taxon>
        <taxon>Tetrabaena</taxon>
    </lineage>
</organism>
<dbReference type="Pfam" id="PF07717">
    <property type="entry name" value="OB_NTP_bind"/>
    <property type="match status" value="1"/>
</dbReference>
<dbReference type="CDD" id="cd18791">
    <property type="entry name" value="SF2_C_RHA"/>
    <property type="match status" value="1"/>
</dbReference>
<gene>
    <name evidence="5" type="ORF">TSOC_011593</name>
</gene>
<dbReference type="InterPro" id="IPR027417">
    <property type="entry name" value="P-loop_NTPase"/>
</dbReference>
<dbReference type="Pfam" id="PF00271">
    <property type="entry name" value="Helicase_C"/>
    <property type="match status" value="1"/>
</dbReference>
<feature type="domain" description="Helicase C-terminal" evidence="4">
    <location>
        <begin position="1"/>
        <end position="155"/>
    </location>
</feature>
<dbReference type="InterPro" id="IPR001650">
    <property type="entry name" value="Helicase_C-like"/>
</dbReference>
<keyword evidence="2" id="KW-0347">Helicase</keyword>
<dbReference type="GO" id="GO:0004386">
    <property type="term" value="F:helicase activity"/>
    <property type="evidence" value="ECO:0007669"/>
    <property type="project" value="UniProtKB-KW"/>
</dbReference>
<dbReference type="GO" id="GO:0003723">
    <property type="term" value="F:RNA binding"/>
    <property type="evidence" value="ECO:0007669"/>
    <property type="project" value="TreeGrafter"/>
</dbReference>
<evidence type="ECO:0000313" key="5">
    <source>
        <dbReference type="EMBL" id="PNH02429.1"/>
    </source>
</evidence>
<dbReference type="SUPFAM" id="SSF52540">
    <property type="entry name" value="P-loop containing nucleoside triphosphate hydrolases"/>
    <property type="match status" value="1"/>
</dbReference>
<evidence type="ECO:0000256" key="3">
    <source>
        <dbReference type="ARBA" id="ARBA00060772"/>
    </source>
</evidence>
<dbReference type="PANTHER" id="PTHR18934">
    <property type="entry name" value="ATP-DEPENDENT RNA HELICASE"/>
    <property type="match status" value="1"/>
</dbReference>
<dbReference type="EMBL" id="PGGS01000657">
    <property type="protein sequence ID" value="PNH02429.1"/>
    <property type="molecule type" value="Genomic_DNA"/>
</dbReference>
<dbReference type="InterPro" id="IPR059023">
    <property type="entry name" value="RNA_hel_CTD"/>
</dbReference>
<keyword evidence="6" id="KW-1185">Reference proteome</keyword>
<dbReference type="PROSITE" id="PS51194">
    <property type="entry name" value="HELICASE_CTER"/>
    <property type="match status" value="1"/>
</dbReference>
<keyword evidence="2" id="KW-0067">ATP-binding</keyword>
<dbReference type="SMART" id="SM00490">
    <property type="entry name" value="HELICc"/>
    <property type="match status" value="1"/>
</dbReference>
<evidence type="ECO:0000256" key="1">
    <source>
        <dbReference type="ARBA" id="ARBA00022801"/>
    </source>
</evidence>
<evidence type="ECO:0000259" key="4">
    <source>
        <dbReference type="PROSITE" id="PS51194"/>
    </source>
</evidence>
<comment type="caution">
    <text evidence="5">The sequence shown here is derived from an EMBL/GenBank/DDBJ whole genome shotgun (WGS) entry which is preliminary data.</text>
</comment>
<reference evidence="5 6" key="1">
    <citation type="journal article" date="2017" name="Mol. Biol. Evol.">
        <title>The 4-celled Tetrabaena socialis nuclear genome reveals the essential components for genetic control of cell number at the origin of multicellularity in the volvocine lineage.</title>
        <authorList>
            <person name="Featherston J."/>
            <person name="Arakaki Y."/>
            <person name="Hanschen E.R."/>
            <person name="Ferris P.J."/>
            <person name="Michod R.E."/>
            <person name="Olson B.J.S.C."/>
            <person name="Nozaki H."/>
            <person name="Durand P.M."/>
        </authorList>
    </citation>
    <scope>NUCLEOTIDE SEQUENCE [LARGE SCALE GENOMIC DNA]</scope>
    <source>
        <strain evidence="5 6">NIES-571</strain>
    </source>
</reference>
<evidence type="ECO:0000313" key="6">
    <source>
        <dbReference type="Proteomes" id="UP000236333"/>
    </source>
</evidence>
<evidence type="ECO:0000256" key="2">
    <source>
        <dbReference type="ARBA" id="ARBA00022806"/>
    </source>
</evidence>
<keyword evidence="2" id="KW-0547">Nucleotide-binding</keyword>
<comment type="similarity">
    <text evidence="3">Belongs to the DExH box helicase family.</text>
</comment>
<dbReference type="PANTHER" id="PTHR18934:SF145">
    <property type="entry name" value="ATP-DEPENDENT RNA HELICASE DHX57-RELATED"/>
    <property type="match status" value="1"/>
</dbReference>